<evidence type="ECO:0000313" key="2">
    <source>
        <dbReference type="Proteomes" id="UP000318834"/>
    </source>
</evidence>
<reference evidence="1 2" key="1">
    <citation type="journal article" date="2019" name="Nat. Microbiol.">
        <title>Mediterranean grassland soil C-N compound turnover is dependent on rainfall and depth, and is mediated by genomically divergent microorganisms.</title>
        <authorList>
            <person name="Diamond S."/>
            <person name="Andeer P.F."/>
            <person name="Li Z."/>
            <person name="Crits-Christoph A."/>
            <person name="Burstein D."/>
            <person name="Anantharaman K."/>
            <person name="Lane K.R."/>
            <person name="Thomas B.C."/>
            <person name="Pan C."/>
            <person name="Northen T.R."/>
            <person name="Banfield J.F."/>
        </authorList>
    </citation>
    <scope>NUCLEOTIDE SEQUENCE [LARGE SCALE GENOMIC DNA]</scope>
    <source>
        <strain evidence="1">NP_8</strain>
    </source>
</reference>
<evidence type="ECO:0008006" key="3">
    <source>
        <dbReference type="Google" id="ProtNLM"/>
    </source>
</evidence>
<organism evidence="1 2">
    <name type="scientific">Candidatus Segetimicrobium genomatis</name>
    <dbReference type="NCBI Taxonomy" id="2569760"/>
    <lineage>
        <taxon>Bacteria</taxon>
        <taxon>Bacillati</taxon>
        <taxon>Candidatus Sysuimicrobiota</taxon>
        <taxon>Candidatus Sysuimicrobiia</taxon>
        <taxon>Candidatus Sysuimicrobiales</taxon>
        <taxon>Candidatus Segetimicrobiaceae</taxon>
        <taxon>Candidatus Segetimicrobium</taxon>
    </lineage>
</organism>
<proteinExistence type="predicted"/>
<dbReference type="AlphaFoldDB" id="A0A537IHR3"/>
<dbReference type="Proteomes" id="UP000318834">
    <property type="component" value="Unassembled WGS sequence"/>
</dbReference>
<protein>
    <recommendedName>
        <fullName evidence="3">YCII-related domain-containing protein</fullName>
    </recommendedName>
</protein>
<dbReference type="EMBL" id="VBAP01000132">
    <property type="protein sequence ID" value="TMI70848.1"/>
    <property type="molecule type" value="Genomic_DNA"/>
</dbReference>
<gene>
    <name evidence="1" type="ORF">E6H05_13255</name>
</gene>
<evidence type="ECO:0000313" key="1">
    <source>
        <dbReference type="EMBL" id="TMI70848.1"/>
    </source>
</evidence>
<sequence>MILVGPTLGPVNTGIAIFEAPDEASARRIMNEDPVLAGGYARGELRPFRISLLRGRDGAGSSA</sequence>
<accession>A0A537IHR3</accession>
<comment type="caution">
    <text evidence="1">The sequence shown here is derived from an EMBL/GenBank/DDBJ whole genome shotgun (WGS) entry which is preliminary data.</text>
</comment>
<name>A0A537IHR3_9BACT</name>